<evidence type="ECO:0000313" key="1">
    <source>
        <dbReference type="EMBL" id="MBL6076945.1"/>
    </source>
</evidence>
<sequence>MIPSEPDYTAYNAADEPWRIARLIRTDGRVRELLRIMTAESPVGEGSEGERIWAAHVIRLHDERGLLEAHCTAALGGSGWLPVIALALARAWDGEDEQAIAFLVEGETLPWPLDSILLAP</sequence>
<gene>
    <name evidence="1" type="ORF">JMJ56_02940</name>
</gene>
<dbReference type="RefSeq" id="WP_043363335.1">
    <property type="nucleotide sequence ID" value="NZ_JAETWB010000001.1"/>
</dbReference>
<dbReference type="EMBL" id="JAETWB010000001">
    <property type="protein sequence ID" value="MBL6076945.1"/>
    <property type="molecule type" value="Genomic_DNA"/>
</dbReference>
<evidence type="ECO:0000313" key="2">
    <source>
        <dbReference type="Proteomes" id="UP000660885"/>
    </source>
</evidence>
<keyword evidence="2" id="KW-1185">Reference proteome</keyword>
<protein>
    <submittedName>
        <fullName evidence="1">Uncharacterized protein</fullName>
    </submittedName>
</protein>
<dbReference type="Proteomes" id="UP000660885">
    <property type="component" value="Unassembled WGS sequence"/>
</dbReference>
<reference evidence="1 2" key="1">
    <citation type="submission" date="2021-01" db="EMBL/GenBank/DDBJ databases">
        <title>Belnapia mucosa sp. nov. and Belnapia arida sp. nov., isolated from the Tabernas Desert (Almeria, Spain).</title>
        <authorList>
            <person name="Molina-Menor E."/>
            <person name="Vidal-Verdu A."/>
            <person name="Calonge A."/>
            <person name="Satari L."/>
            <person name="Pereto J."/>
            <person name="Porcar M."/>
        </authorList>
    </citation>
    <scope>NUCLEOTIDE SEQUENCE [LARGE SCALE GENOMIC DNA]</scope>
    <source>
        <strain evidence="1 2">T18</strain>
    </source>
</reference>
<organism evidence="1 2">
    <name type="scientific">Belnapia arida</name>
    <dbReference type="NCBI Taxonomy" id="2804533"/>
    <lineage>
        <taxon>Bacteria</taxon>
        <taxon>Pseudomonadati</taxon>
        <taxon>Pseudomonadota</taxon>
        <taxon>Alphaproteobacteria</taxon>
        <taxon>Acetobacterales</taxon>
        <taxon>Roseomonadaceae</taxon>
        <taxon>Belnapia</taxon>
    </lineage>
</organism>
<proteinExistence type="predicted"/>
<name>A0ABS1TYJ3_9PROT</name>
<comment type="caution">
    <text evidence="1">The sequence shown here is derived from an EMBL/GenBank/DDBJ whole genome shotgun (WGS) entry which is preliminary data.</text>
</comment>
<accession>A0ABS1TYJ3</accession>